<organism evidence="2 3">
    <name type="scientific">Liparis tanakae</name>
    <name type="common">Tanaka's snailfish</name>
    <dbReference type="NCBI Taxonomy" id="230148"/>
    <lineage>
        <taxon>Eukaryota</taxon>
        <taxon>Metazoa</taxon>
        <taxon>Chordata</taxon>
        <taxon>Craniata</taxon>
        <taxon>Vertebrata</taxon>
        <taxon>Euteleostomi</taxon>
        <taxon>Actinopterygii</taxon>
        <taxon>Neopterygii</taxon>
        <taxon>Teleostei</taxon>
        <taxon>Neoteleostei</taxon>
        <taxon>Acanthomorphata</taxon>
        <taxon>Eupercaria</taxon>
        <taxon>Perciformes</taxon>
        <taxon>Cottioidei</taxon>
        <taxon>Cottales</taxon>
        <taxon>Liparidae</taxon>
        <taxon>Liparis</taxon>
    </lineage>
</organism>
<sequence length="127" mass="14100">MSDGWLLLSLVPFGSDTNHPIMLPGERRARNTLPSNSHGHLVFVGGCLRTRESRLPVVFHRSRGVDKGFRLKPPKMNVHLSARPSGDVRTSTTCSHAAHDTRRGKDASVVSLPDKREWEEPLLSSIL</sequence>
<proteinExistence type="predicted"/>
<dbReference type="AlphaFoldDB" id="A0A4Z2IBC9"/>
<evidence type="ECO:0000256" key="1">
    <source>
        <dbReference type="SAM" id="MobiDB-lite"/>
    </source>
</evidence>
<name>A0A4Z2IBC9_9TELE</name>
<feature type="region of interest" description="Disordered" evidence="1">
    <location>
        <begin position="70"/>
        <end position="108"/>
    </location>
</feature>
<dbReference type="EMBL" id="SRLO01000108">
    <property type="protein sequence ID" value="TNN75011.1"/>
    <property type="molecule type" value="Genomic_DNA"/>
</dbReference>
<accession>A0A4Z2IBC9</accession>
<keyword evidence="3" id="KW-1185">Reference proteome</keyword>
<gene>
    <name evidence="2" type="ORF">EYF80_014757</name>
</gene>
<comment type="caution">
    <text evidence="2">The sequence shown here is derived from an EMBL/GenBank/DDBJ whole genome shotgun (WGS) entry which is preliminary data.</text>
</comment>
<dbReference type="Proteomes" id="UP000314294">
    <property type="component" value="Unassembled WGS sequence"/>
</dbReference>
<evidence type="ECO:0000313" key="2">
    <source>
        <dbReference type="EMBL" id="TNN75011.1"/>
    </source>
</evidence>
<evidence type="ECO:0000313" key="3">
    <source>
        <dbReference type="Proteomes" id="UP000314294"/>
    </source>
</evidence>
<reference evidence="2 3" key="1">
    <citation type="submission" date="2019-03" db="EMBL/GenBank/DDBJ databases">
        <title>First draft genome of Liparis tanakae, snailfish: a comprehensive survey of snailfish specific genes.</title>
        <authorList>
            <person name="Kim W."/>
            <person name="Song I."/>
            <person name="Jeong J.-H."/>
            <person name="Kim D."/>
            <person name="Kim S."/>
            <person name="Ryu S."/>
            <person name="Song J.Y."/>
            <person name="Lee S.K."/>
        </authorList>
    </citation>
    <scope>NUCLEOTIDE SEQUENCE [LARGE SCALE GENOMIC DNA]</scope>
    <source>
        <tissue evidence="2">Muscle</tissue>
    </source>
</reference>
<feature type="compositionally biased region" description="Basic and acidic residues" evidence="1">
    <location>
        <begin position="97"/>
        <end position="106"/>
    </location>
</feature>
<protein>
    <submittedName>
        <fullName evidence="2">Uncharacterized protein</fullName>
    </submittedName>
</protein>